<accession>A0A543CKB5</accession>
<evidence type="ECO:0000313" key="3">
    <source>
        <dbReference type="Proteomes" id="UP000316096"/>
    </source>
</evidence>
<protein>
    <recommendedName>
        <fullName evidence="1">OAA-family lectin sugar binding domain-containing protein</fullName>
    </recommendedName>
</protein>
<dbReference type="EMBL" id="VFOZ01000001">
    <property type="protein sequence ID" value="TQL97337.1"/>
    <property type="molecule type" value="Genomic_DNA"/>
</dbReference>
<gene>
    <name evidence="2" type="ORF">FB559_2916</name>
</gene>
<feature type="domain" description="OAA-family lectin sugar binding" evidence="1">
    <location>
        <begin position="159"/>
        <end position="232"/>
    </location>
</feature>
<evidence type="ECO:0000313" key="2">
    <source>
        <dbReference type="EMBL" id="TQL97337.1"/>
    </source>
</evidence>
<sequence>MTLNPTFVDFSADPPRTANASVRADGAGDAGGHWILDAGGAVWVDFAAETPSDEVTMKICALVSKNGSSSGHAPLDILVNGQSVISRLRIPGGGDLPQVMTFAVPGEWLRSGPNTLELRSAEDSRAMLWLYRVLLESVWDRDAAERALLTDHAAESAFTFATYSRPAGASEWRDGPELRFQIDEGQAAAPAELSWRGSDGSEAAISFAGEMTGFLGHVRTPGGAWLQFRGDLTERREHLDGSARRFETEVHWGGDWHRSGELSVFLDTGSGPVERVGWRDQRGNTASIGLTHDGASFTGYAQRVNEGPIGYRGEIVGGTR</sequence>
<dbReference type="OrthoDB" id="458118at2"/>
<reference evidence="2 3" key="1">
    <citation type="submission" date="2019-06" db="EMBL/GenBank/DDBJ databases">
        <title>Sequencing the genomes of 1000 actinobacteria strains.</title>
        <authorList>
            <person name="Klenk H.-P."/>
        </authorList>
    </citation>
    <scope>NUCLEOTIDE SEQUENCE [LARGE SCALE GENOMIC DNA]</scope>
    <source>
        <strain evidence="2 3">DSM 102200</strain>
    </source>
</reference>
<dbReference type="RefSeq" id="WP_141956079.1">
    <property type="nucleotide sequence ID" value="NZ_VFOZ01000001.1"/>
</dbReference>
<feature type="domain" description="OAA-family lectin sugar binding" evidence="1">
    <location>
        <begin position="245"/>
        <end position="315"/>
    </location>
</feature>
<dbReference type="InterPro" id="IPR040964">
    <property type="entry name" value="SBD"/>
</dbReference>
<comment type="caution">
    <text evidence="2">The sequence shown here is derived from an EMBL/GenBank/DDBJ whole genome shotgun (WGS) entry which is preliminary data.</text>
</comment>
<name>A0A543CKB5_9ACTN</name>
<dbReference type="Pfam" id="PF17882">
    <property type="entry name" value="SBD"/>
    <property type="match status" value="2"/>
</dbReference>
<dbReference type="AlphaFoldDB" id="A0A543CKB5"/>
<keyword evidence="3" id="KW-1185">Reference proteome</keyword>
<organism evidence="2 3">
    <name type="scientific">Actinoallomurus bryophytorum</name>
    <dbReference type="NCBI Taxonomy" id="1490222"/>
    <lineage>
        <taxon>Bacteria</taxon>
        <taxon>Bacillati</taxon>
        <taxon>Actinomycetota</taxon>
        <taxon>Actinomycetes</taxon>
        <taxon>Streptosporangiales</taxon>
        <taxon>Thermomonosporaceae</taxon>
        <taxon>Actinoallomurus</taxon>
    </lineage>
</organism>
<dbReference type="Proteomes" id="UP000316096">
    <property type="component" value="Unassembled WGS sequence"/>
</dbReference>
<evidence type="ECO:0000259" key="1">
    <source>
        <dbReference type="Pfam" id="PF17882"/>
    </source>
</evidence>
<proteinExistence type="predicted"/>